<organism evidence="2 3">
    <name type="scientific">Mycolicibacterium smegmatis (strain ATCC 700084 / mc(2)155)</name>
    <name type="common">Mycobacterium smegmatis</name>
    <dbReference type="NCBI Taxonomy" id="246196"/>
    <lineage>
        <taxon>Bacteria</taxon>
        <taxon>Bacillati</taxon>
        <taxon>Actinomycetota</taxon>
        <taxon>Actinomycetes</taxon>
        <taxon>Mycobacteriales</taxon>
        <taxon>Mycobacteriaceae</taxon>
        <taxon>Mycolicibacterium</taxon>
    </lineage>
</organism>
<dbReference type="AlphaFoldDB" id="A0QTS6"/>
<sequence length="63" mass="6940">MRRHDGRTAATAKSPKTGRSARLRPVRRRSRAGQLLVSTGAVGVTPDRARRLLFGDELPYPQA</sequence>
<protein>
    <submittedName>
        <fullName evidence="2">Uncharacterized protein</fullName>
    </submittedName>
</protein>
<name>A0QTS6_MYCS2</name>
<accession>A0QTS6</accession>
<keyword evidence="3" id="KW-1185">Reference proteome</keyword>
<evidence type="ECO:0000313" key="3">
    <source>
        <dbReference type="Proteomes" id="UP000000757"/>
    </source>
</evidence>
<feature type="compositionally biased region" description="Basic residues" evidence="1">
    <location>
        <begin position="19"/>
        <end position="29"/>
    </location>
</feature>
<reference evidence="2 3" key="1">
    <citation type="submission" date="2006-10" db="EMBL/GenBank/DDBJ databases">
        <authorList>
            <person name="Fleischmann R.D."/>
            <person name="Dodson R.J."/>
            <person name="Haft D.H."/>
            <person name="Merkel J.S."/>
            <person name="Nelson W.C."/>
            <person name="Fraser C.M."/>
        </authorList>
    </citation>
    <scope>NUCLEOTIDE SEQUENCE [LARGE SCALE GENOMIC DNA]</scope>
    <source>
        <strain evidence="3">ATCC 700084 / mc(2)155</strain>
    </source>
</reference>
<dbReference type="STRING" id="246196.MSMEG_1948"/>
<evidence type="ECO:0000256" key="1">
    <source>
        <dbReference type="SAM" id="MobiDB-lite"/>
    </source>
</evidence>
<dbReference type="KEGG" id="msb:LJ00_09730"/>
<dbReference type="EMBL" id="CP000480">
    <property type="protein sequence ID" value="ABK71034.1"/>
    <property type="molecule type" value="Genomic_DNA"/>
</dbReference>
<gene>
    <name evidence="2" type="ordered locus">MSMEG_1948</name>
</gene>
<proteinExistence type="predicted"/>
<dbReference type="PaxDb" id="246196-MSMEI_1906"/>
<evidence type="ECO:0000313" key="2">
    <source>
        <dbReference type="EMBL" id="ABK71034.1"/>
    </source>
</evidence>
<feature type="region of interest" description="Disordered" evidence="1">
    <location>
        <begin position="1"/>
        <end position="29"/>
    </location>
</feature>
<dbReference type="PATRIC" id="fig|246196.56.peg.1958"/>
<dbReference type="KEGG" id="msm:MSMEG_1948"/>
<dbReference type="Proteomes" id="UP000000757">
    <property type="component" value="Chromosome"/>
</dbReference>